<accession>K0EST5</accession>
<dbReference type="eggNOG" id="COG0620">
    <property type="taxonomic scope" value="Bacteria"/>
</dbReference>
<organism evidence="1 2">
    <name type="scientific">Nocardia brasiliensis (strain ATCC 700358 / HUJEG-1)</name>
    <dbReference type="NCBI Taxonomy" id="1133849"/>
    <lineage>
        <taxon>Bacteria</taxon>
        <taxon>Bacillati</taxon>
        <taxon>Actinomycetota</taxon>
        <taxon>Actinomycetes</taxon>
        <taxon>Mycobacteriales</taxon>
        <taxon>Nocardiaceae</taxon>
        <taxon>Nocardia</taxon>
    </lineage>
</organism>
<dbReference type="RefSeq" id="WP_014985698.1">
    <property type="nucleotide sequence ID" value="NC_018681.1"/>
</dbReference>
<dbReference type="AlphaFoldDB" id="K0EST5"/>
<dbReference type="Proteomes" id="UP000006304">
    <property type="component" value="Chromosome"/>
</dbReference>
<name>K0EST5_NOCB7</name>
<dbReference type="STRING" id="1133849.O3I_024450"/>
<dbReference type="EMBL" id="CP003876">
    <property type="protein sequence ID" value="AFU02843.1"/>
    <property type="molecule type" value="Genomic_DNA"/>
</dbReference>
<keyword evidence="2" id="KW-1185">Reference proteome</keyword>
<sequence>MKRHIHFLGSLPTPLAGHSRQAMEWILDRTDGQPLTALPCDLDPDWIIAYLRDLRTRTDAFEFTHRTDDYTDYNLRLFERAANRPAYAVATACGLGRCTPAEAEKAAAATAATATFSDHWLRPHTEDL</sequence>
<dbReference type="HOGENOM" id="CLU_1957287_0_0_11"/>
<protein>
    <submittedName>
        <fullName evidence="1">Uncharacterized protein</fullName>
    </submittedName>
</protein>
<gene>
    <name evidence="1" type="ORF">O3I_024450</name>
</gene>
<dbReference type="KEGG" id="nbr:O3I_024450"/>
<reference evidence="1 2" key="1">
    <citation type="journal article" date="2012" name="J. Bacteriol.">
        <title>Complete genome sequence of Nocardia brasiliensis HUJEG-1.</title>
        <authorList>
            <person name="Vera-Cabrera L."/>
            <person name="Ortiz-Lopez R."/>
            <person name="Elizondo-Gonzalez R."/>
            <person name="Perez-Maya A.A."/>
            <person name="Ocampo-Candiani J."/>
        </authorList>
    </citation>
    <scope>NUCLEOTIDE SEQUENCE [LARGE SCALE GENOMIC DNA]</scope>
    <source>
        <strain evidence="2">ATCC 700358</strain>
    </source>
</reference>
<proteinExistence type="predicted"/>
<evidence type="ECO:0000313" key="2">
    <source>
        <dbReference type="Proteomes" id="UP000006304"/>
    </source>
</evidence>
<evidence type="ECO:0000313" key="1">
    <source>
        <dbReference type="EMBL" id="AFU02843.1"/>
    </source>
</evidence>